<dbReference type="InterPro" id="IPR013783">
    <property type="entry name" value="Ig-like_fold"/>
</dbReference>
<feature type="transmembrane region" description="Helical" evidence="2">
    <location>
        <begin position="490"/>
        <end position="512"/>
    </location>
</feature>
<feature type="domain" description="Ig-like" evidence="4">
    <location>
        <begin position="284"/>
        <end position="351"/>
    </location>
</feature>
<proteinExistence type="predicted"/>
<dbReference type="InterPro" id="IPR050412">
    <property type="entry name" value="Ig-like_Receptors_ImmuneReg"/>
</dbReference>
<evidence type="ECO:0000256" key="3">
    <source>
        <dbReference type="SAM" id="SignalP"/>
    </source>
</evidence>
<dbReference type="InterPro" id="IPR007110">
    <property type="entry name" value="Ig-like_dom"/>
</dbReference>
<reference evidence="7" key="2">
    <citation type="submission" date="2025-04" db="UniProtKB">
        <authorList>
            <consortium name="RefSeq"/>
        </authorList>
    </citation>
    <scope>IDENTIFICATION</scope>
</reference>
<dbReference type="InterPro" id="IPR003599">
    <property type="entry name" value="Ig_sub"/>
</dbReference>
<dbReference type="KEGG" id="asn:102385161"/>
<dbReference type="EMBL" id="MT081964">
    <property type="protein sequence ID" value="QKE59414.1"/>
    <property type="molecule type" value="Genomic_DNA"/>
</dbReference>
<keyword evidence="1" id="KW-1015">Disulfide bond</keyword>
<dbReference type="SMART" id="SM00409">
    <property type="entry name" value="IG"/>
    <property type="match status" value="3"/>
</dbReference>
<gene>
    <name evidence="7" type="primary">LOC102385161</name>
</gene>
<dbReference type="InterPro" id="IPR036179">
    <property type="entry name" value="Ig-like_dom_sf"/>
</dbReference>
<protein>
    <submittedName>
        <fullName evidence="5 7">Fc receptor-like protein 5</fullName>
    </submittedName>
</protein>
<evidence type="ECO:0000256" key="2">
    <source>
        <dbReference type="SAM" id="Phobius"/>
    </source>
</evidence>
<keyword evidence="2" id="KW-1133">Transmembrane helix</keyword>
<keyword evidence="3" id="KW-0732">Signal</keyword>
<evidence type="ECO:0000259" key="4">
    <source>
        <dbReference type="PROSITE" id="PS50835"/>
    </source>
</evidence>
<dbReference type="PROSITE" id="PS50835">
    <property type="entry name" value="IG_LIKE"/>
    <property type="match status" value="2"/>
</dbReference>
<feature type="domain" description="Ig-like" evidence="4">
    <location>
        <begin position="380"/>
        <end position="457"/>
    </location>
</feature>
<reference evidence="5" key="1">
    <citation type="submission" date="2020-02" db="EMBL/GenBank/DDBJ databases">
        <title>Analysis of the Chinese alligator TCRa/d loci reveals the evolutionary pattern of atypical TCRd/TCRm in tetrapod.</title>
        <authorList>
            <person name="Wang X."/>
            <person name="Huang J."/>
            <person name="Wang P."/>
            <person name="Wang R."/>
            <person name="Wang C."/>
            <person name="Yu D."/>
            <person name="Ke C."/>
            <person name="Huang T."/>
            <person name="Song Y."/>
            <person name="Bai J."/>
            <person name="Li K."/>
            <person name="Ren L."/>
            <person name="Miller R.D."/>
            <person name="Han H."/>
            <person name="Zhou X."/>
            <person name="Zhao Y."/>
        </authorList>
    </citation>
    <scope>NUCLEOTIDE SEQUENCE</scope>
</reference>
<dbReference type="RefSeq" id="XP_025050160.1">
    <property type="nucleotide sequence ID" value="XM_025194375.1"/>
</dbReference>
<keyword evidence="2" id="KW-0472">Membrane</keyword>
<dbReference type="Pfam" id="PF13895">
    <property type="entry name" value="Ig_2"/>
    <property type="match status" value="1"/>
</dbReference>
<name>A0A3Q0FVG4_ALLSI</name>
<dbReference type="GeneID" id="102385161"/>
<feature type="signal peptide" evidence="3">
    <location>
        <begin position="1"/>
        <end position="22"/>
    </location>
</feature>
<dbReference type="Pfam" id="PF13927">
    <property type="entry name" value="Ig_3"/>
    <property type="match status" value="2"/>
</dbReference>
<dbReference type="GO" id="GO:0002764">
    <property type="term" value="P:immune response-regulating signaling pathway"/>
    <property type="evidence" value="ECO:0007669"/>
    <property type="project" value="TreeGrafter"/>
</dbReference>
<evidence type="ECO:0000313" key="7">
    <source>
        <dbReference type="RefSeq" id="XP_025050160.1"/>
    </source>
</evidence>
<dbReference type="SUPFAM" id="SSF48726">
    <property type="entry name" value="Immunoglobulin"/>
    <property type="match status" value="3"/>
</dbReference>
<feature type="chain" id="PRO_5044597743" evidence="3">
    <location>
        <begin position="23"/>
        <end position="516"/>
    </location>
</feature>
<dbReference type="PANTHER" id="PTHR11738:SF186">
    <property type="entry name" value="OSTEOCLAST-ASSOCIATED IMMUNOGLOBULIN-LIKE RECEPTOR"/>
    <property type="match status" value="1"/>
</dbReference>
<evidence type="ECO:0000313" key="5">
    <source>
        <dbReference type="EMBL" id="QKE59414.1"/>
    </source>
</evidence>
<evidence type="ECO:0000313" key="6">
    <source>
        <dbReference type="Proteomes" id="UP000189705"/>
    </source>
</evidence>
<organism evidence="6 7">
    <name type="scientific">Alligator sinensis</name>
    <name type="common">Chinese alligator</name>
    <dbReference type="NCBI Taxonomy" id="38654"/>
    <lineage>
        <taxon>Eukaryota</taxon>
        <taxon>Metazoa</taxon>
        <taxon>Chordata</taxon>
        <taxon>Craniata</taxon>
        <taxon>Vertebrata</taxon>
        <taxon>Euteleostomi</taxon>
        <taxon>Archelosauria</taxon>
        <taxon>Archosauria</taxon>
        <taxon>Crocodylia</taxon>
        <taxon>Alligatoridae</taxon>
        <taxon>Alligatorinae</taxon>
        <taxon>Alligator</taxon>
    </lineage>
</organism>
<dbReference type="Proteomes" id="UP000189705">
    <property type="component" value="Unplaced"/>
</dbReference>
<dbReference type="Gene3D" id="2.60.40.10">
    <property type="entry name" value="Immunoglobulins"/>
    <property type="match status" value="4"/>
</dbReference>
<accession>A0A3Q0FVG4</accession>
<keyword evidence="2" id="KW-0812">Transmembrane</keyword>
<evidence type="ECO:0000256" key="1">
    <source>
        <dbReference type="ARBA" id="ARBA00023157"/>
    </source>
</evidence>
<keyword evidence="6" id="KW-1185">Reference proteome</keyword>
<sequence length="516" mass="57620">MKFIFLLPLLAFFQTFPRLACPAVCRRPIHSWLNKFSRKIISLLLGLPICEMWAVSPCEPFLSHYHHICTRLKGKSLYVSGLLPAPHLSLEPVLPIYLQWEQISLICSPPQGEEATSYRFFNNEMGEISEGVSSQSGKGQVVTAVQGGNARVYTCQYSREESGEQILSGDSNSIQIPVADSLLPPKLSLDPLYAFYFQGEHVTLRCSAPLGQRAEGYRFFKQSGEQIVEVFPHHKSNDQFFVTAELGDAGIYICEYWRWESGRMIPSRTSDPVSISVSDSPVRPRLTVTPDHPIYMTGESITLMCSAPTNATVLGFRFFRDGQNTGSPLGNGSAQLPLLRMETEDAGSYTCDFWGPEAVQEIPLEQSAPVQITLIDAHTPPVLIVDPPSKVVSEGHPLSFTCIAPWKTEETSFHFYKDGTKIVPGNTRSEMSSTERWPRNLFCIPEVGLNISGEFTCMYEENMSGRWISSPWSPAVNVTVIASSRVHALFWLRLLVVGASFFIINSLIFLIFHCCL</sequence>
<keyword evidence="5" id="KW-0675">Receptor</keyword>
<dbReference type="AlphaFoldDB" id="A0A3Q0FVG4"/>
<dbReference type="PANTHER" id="PTHR11738">
    <property type="entry name" value="MHC CLASS I NK CELL RECEPTOR"/>
    <property type="match status" value="1"/>
</dbReference>